<dbReference type="InterPro" id="IPR025751">
    <property type="entry name" value="RsbRD_N_dom"/>
</dbReference>
<comment type="caution">
    <text evidence="3">The sequence shown here is derived from an EMBL/GenBank/DDBJ whole genome shotgun (WGS) entry which is preliminary data.</text>
</comment>
<dbReference type="Pfam" id="PF14361">
    <property type="entry name" value="RsbRD_N"/>
    <property type="match status" value="1"/>
</dbReference>
<feature type="domain" description="PucR C-terminal helix-turn-helix" evidence="1">
    <location>
        <begin position="350"/>
        <end position="406"/>
    </location>
</feature>
<dbReference type="Pfam" id="PF13556">
    <property type="entry name" value="HTH_30"/>
    <property type="match status" value="1"/>
</dbReference>
<dbReference type="AlphaFoldDB" id="A0A6G4XCN9"/>
<dbReference type="RefSeq" id="WP_165330121.1">
    <property type="nucleotide sequence ID" value="NZ_JAAKZW010000004.1"/>
</dbReference>
<evidence type="ECO:0000313" key="3">
    <source>
        <dbReference type="EMBL" id="NGO74607.1"/>
    </source>
</evidence>
<sequence>MSAYNAETTGGAGEVVQQYLRGSAHRLEAAILERLTAELPVYRKLPTEQLSGDVARMIRRGLDDFARVMESGSMPGPEQLALLTGSATRRAEEGLPAEAIVSAYFLGARTCADDFAAAARPEDLPALTAMYSLLVAYLQHVTTAVTAGYVHQMQTTVGERHSARQLLLTALREGRVDEEAAKEAGLTLPAGYLVLALVTGPHADEHAPGVDTNAAAQRKLRRLHTELALHTRGTALTSLTTTGGLVLLPSETDPAELTPAHWDGTTQLLTRLQRAAGATVLAAAVPARPGDVAQVWPVATELARIAAASARPPGLYRLEDLALEYQLSRPGPAHAHVAGLLDPLDAHADLLLTLTAFLRHDLDRRATAQALNVHPNTVLYRLRKITALTGLDATRPTDLPTLHAALTCHTLGN</sequence>
<organism evidence="3 4">
    <name type="scientific">Streptomyces mesophilus</name>
    <dbReference type="NCBI Taxonomy" id="1775132"/>
    <lineage>
        <taxon>Bacteria</taxon>
        <taxon>Bacillati</taxon>
        <taxon>Actinomycetota</taxon>
        <taxon>Actinomycetes</taxon>
        <taxon>Kitasatosporales</taxon>
        <taxon>Streptomycetaceae</taxon>
        <taxon>Streptomyces</taxon>
    </lineage>
</organism>
<dbReference type="Proteomes" id="UP000481109">
    <property type="component" value="Unassembled WGS sequence"/>
</dbReference>
<dbReference type="Gene3D" id="1.10.10.2840">
    <property type="entry name" value="PucR C-terminal helix-turn-helix domain"/>
    <property type="match status" value="1"/>
</dbReference>
<proteinExistence type="predicted"/>
<protein>
    <submittedName>
        <fullName evidence="3">PucR family transcriptional regulator</fullName>
    </submittedName>
</protein>
<reference evidence="3 4" key="1">
    <citation type="submission" date="2020-02" db="EMBL/GenBank/DDBJ databases">
        <title>Whole-genome analyses of novel actinobacteria.</title>
        <authorList>
            <person name="Sahin N."/>
            <person name="Tokatli A."/>
        </authorList>
    </citation>
    <scope>NUCLEOTIDE SEQUENCE [LARGE SCALE GENOMIC DNA]</scope>
    <source>
        <strain evidence="3 4">YC504</strain>
    </source>
</reference>
<dbReference type="PANTHER" id="PTHR33744">
    <property type="entry name" value="CARBOHYDRATE DIACID REGULATOR"/>
    <property type="match status" value="1"/>
</dbReference>
<dbReference type="InterPro" id="IPR051448">
    <property type="entry name" value="CdaR-like_regulators"/>
</dbReference>
<dbReference type="InterPro" id="IPR042070">
    <property type="entry name" value="PucR_C-HTH_sf"/>
</dbReference>
<evidence type="ECO:0000259" key="1">
    <source>
        <dbReference type="Pfam" id="PF13556"/>
    </source>
</evidence>
<dbReference type="EMBL" id="JAAKZW010000004">
    <property type="protein sequence ID" value="NGO74607.1"/>
    <property type="molecule type" value="Genomic_DNA"/>
</dbReference>
<dbReference type="InterPro" id="IPR025736">
    <property type="entry name" value="PucR_C-HTH_dom"/>
</dbReference>
<feature type="domain" description="RsbT co-antagonist protein RsbRD N-terminal" evidence="2">
    <location>
        <begin position="28"/>
        <end position="164"/>
    </location>
</feature>
<keyword evidence="4" id="KW-1185">Reference proteome</keyword>
<gene>
    <name evidence="3" type="ORF">G6045_02740</name>
</gene>
<evidence type="ECO:0000313" key="4">
    <source>
        <dbReference type="Proteomes" id="UP000481109"/>
    </source>
</evidence>
<name>A0A6G4XCN9_9ACTN</name>
<accession>A0A6G4XCN9</accession>
<evidence type="ECO:0000259" key="2">
    <source>
        <dbReference type="Pfam" id="PF14361"/>
    </source>
</evidence>